<evidence type="ECO:0000313" key="5">
    <source>
        <dbReference type="Proteomes" id="UP001501758"/>
    </source>
</evidence>
<dbReference type="SUPFAM" id="SSF51126">
    <property type="entry name" value="Pectin lyase-like"/>
    <property type="match status" value="1"/>
</dbReference>
<dbReference type="NCBIfam" id="TIGR04183">
    <property type="entry name" value="Por_Secre_tail"/>
    <property type="match status" value="1"/>
</dbReference>
<reference evidence="4 5" key="1">
    <citation type="journal article" date="2019" name="Int. J. Syst. Evol. Microbiol.">
        <title>The Global Catalogue of Microorganisms (GCM) 10K type strain sequencing project: providing services to taxonomists for standard genome sequencing and annotation.</title>
        <authorList>
            <consortium name="The Broad Institute Genomics Platform"/>
            <consortium name="The Broad Institute Genome Sequencing Center for Infectious Disease"/>
            <person name="Wu L."/>
            <person name="Ma J."/>
        </authorList>
    </citation>
    <scope>NUCLEOTIDE SEQUENCE [LARGE SCALE GENOMIC DNA]</scope>
    <source>
        <strain evidence="4 5">JCM 15974</strain>
    </source>
</reference>
<evidence type="ECO:0000313" key="4">
    <source>
        <dbReference type="EMBL" id="GAA0730229.1"/>
    </source>
</evidence>
<dbReference type="Proteomes" id="UP001501758">
    <property type="component" value="Unassembled WGS sequence"/>
</dbReference>
<keyword evidence="1 2" id="KW-0732">Signal</keyword>
<proteinExistence type="predicted"/>
<feature type="signal peptide" evidence="2">
    <location>
        <begin position="1"/>
        <end position="22"/>
    </location>
</feature>
<organism evidence="4 5">
    <name type="scientific">Aquimarina litoralis</name>
    <dbReference type="NCBI Taxonomy" id="584605"/>
    <lineage>
        <taxon>Bacteria</taxon>
        <taxon>Pseudomonadati</taxon>
        <taxon>Bacteroidota</taxon>
        <taxon>Flavobacteriia</taxon>
        <taxon>Flavobacteriales</taxon>
        <taxon>Flavobacteriaceae</taxon>
        <taxon>Aquimarina</taxon>
    </lineage>
</organism>
<feature type="domain" description="Ricin B lectin" evidence="3">
    <location>
        <begin position="680"/>
        <end position="820"/>
    </location>
</feature>
<keyword evidence="5" id="KW-1185">Reference proteome</keyword>
<evidence type="ECO:0000256" key="1">
    <source>
        <dbReference type="ARBA" id="ARBA00022729"/>
    </source>
</evidence>
<dbReference type="SUPFAM" id="SSF50370">
    <property type="entry name" value="Ricin B-like lectins"/>
    <property type="match status" value="2"/>
</dbReference>
<dbReference type="InterPro" id="IPR026444">
    <property type="entry name" value="Secre_tail"/>
</dbReference>
<feature type="chain" id="PRO_5047242592" description="Ricin B lectin domain-containing protein" evidence="2">
    <location>
        <begin position="23"/>
        <end position="907"/>
    </location>
</feature>
<evidence type="ECO:0000259" key="3">
    <source>
        <dbReference type="SMART" id="SM00458"/>
    </source>
</evidence>
<dbReference type="Gene3D" id="2.80.10.50">
    <property type="match status" value="3"/>
</dbReference>
<evidence type="ECO:0000256" key="2">
    <source>
        <dbReference type="SAM" id="SignalP"/>
    </source>
</evidence>
<dbReference type="RefSeq" id="WP_343914138.1">
    <property type="nucleotide sequence ID" value="NZ_BAAAGE010000004.1"/>
</dbReference>
<dbReference type="InterPro" id="IPR011050">
    <property type="entry name" value="Pectin_lyase_fold/virulence"/>
</dbReference>
<protein>
    <recommendedName>
        <fullName evidence="3">Ricin B lectin domain-containing protein</fullName>
    </recommendedName>
</protein>
<name>A0ABN1J6M0_9FLAO</name>
<dbReference type="CDD" id="cd00161">
    <property type="entry name" value="beta-trefoil_Ricin-like"/>
    <property type="match status" value="1"/>
</dbReference>
<sequence length="907" mass="98764">MKKIVSISLLLVGLFASQLSFAQRTISSLQEFIELQDASNQNIKMTPGTYHISLSTKTLFDGDDWIVRTTGSWPGLFNFTGSNNIFDLTGVTFTFDSTIINDMPNLAHGSLVRLGGIDNTWVGFNLQELPSSNGNYGYYIHVSGGVVVEITGSGHRFEDFTLKARYSHPYGFGSLYGKTGSSSGMLPGSRLGKKSGVILSNLTNSTFTNVLVDHSAFGHTLFFNGPINNVVVENVTIIAESRSTNDLRQNGIGGTDRNGVPFGVNYQGNVLFGASDNDAFFDLFDTNNLDQCQNLDGGSQRSPIRNNYQFSLVEGAFRGYTQGEIENLTIRNAYVEGARSGIAMDIANRGFVVEGMTVKGVAGHGVPACNGAWNSTNGGEGDATAFGVPSYAVIKNAQADAAYATVLELAGARQEVTADIEVLDPDNGYLRPSGSTALALISGSDHKLRLWKRDGQALDKDLVIKVGNQATSGILLCNMTKQSVTLSNNVTNSTIYSIGNVVDSSNGSNTIINVSNLNQEPCECSSITNDSCVDNSFTPDPNKTYYIDAPHHNLRLAADGSNEDPYATAINTTGADVEWKFVDKGNGYWHIQRAAGGSVPRLRTDNSLYADMQATANSGTYTYYEFTEGTINNTHFITLPDGPTNFKRLQMTPNGEVLFFPTTSNGTWESFRFTEVVTGEQIVHITKRNAPGFAIDAPGSTPSNGDQVYLWSSNQNNANQQWVEIDRGNGYYSYRKKDTNYCIDGNNGGADRQNVHLWTCDLNNQNQQWQKVAVDGGAYKLIKRNASGYAIDGGSNGANGQNVQLYNSANTSQNLQWIITPINDIKAPEPSEDKTIIVYPNPLVNKFNIEGAENSIIRIYDINGKRVFTKHISEDSETIDISSFAQGLYYLKVNTSKSIRTIKISKQ</sequence>
<dbReference type="PROSITE" id="PS50231">
    <property type="entry name" value="RICIN_B_LECTIN"/>
    <property type="match status" value="1"/>
</dbReference>
<dbReference type="Pfam" id="PF18962">
    <property type="entry name" value="Por_Secre_tail"/>
    <property type="match status" value="1"/>
</dbReference>
<dbReference type="InterPro" id="IPR000772">
    <property type="entry name" value="Ricin_B_lectin"/>
</dbReference>
<comment type="caution">
    <text evidence="4">The sequence shown here is derived from an EMBL/GenBank/DDBJ whole genome shotgun (WGS) entry which is preliminary data.</text>
</comment>
<dbReference type="EMBL" id="BAAAGE010000004">
    <property type="protein sequence ID" value="GAA0730229.1"/>
    <property type="molecule type" value="Genomic_DNA"/>
</dbReference>
<accession>A0ABN1J6M0</accession>
<dbReference type="Pfam" id="PF14200">
    <property type="entry name" value="RicinB_lectin_2"/>
    <property type="match status" value="1"/>
</dbReference>
<gene>
    <name evidence="4" type="ORF">GCM10009430_41280</name>
</gene>
<dbReference type="SMART" id="SM00458">
    <property type="entry name" value="RICIN"/>
    <property type="match status" value="1"/>
</dbReference>
<dbReference type="InterPro" id="IPR035992">
    <property type="entry name" value="Ricin_B-like_lectins"/>
</dbReference>